<comment type="caution">
    <text evidence="1">The sequence shown here is derived from an EMBL/GenBank/DDBJ whole genome shotgun (WGS) entry which is preliminary data.</text>
</comment>
<sequence length="109" mass="12291">MNQRNNGKRRSCTAPLPPPSLTNFKPRSFPCSVKQSRSMASQQHRFLVVKAHWKIARQELIDPRGFVLSCLELMLFRKARTAGCDMDSLILPAYSNVCRGHDSGGCSRQ</sequence>
<gene>
    <name evidence="1" type="ORF">L1987_66685</name>
</gene>
<reference evidence="2" key="1">
    <citation type="journal article" date="2022" name="Mol. Ecol. Resour.">
        <title>The genomes of chicory, endive, great burdock and yacon provide insights into Asteraceae palaeo-polyploidization history and plant inulin production.</title>
        <authorList>
            <person name="Fan W."/>
            <person name="Wang S."/>
            <person name="Wang H."/>
            <person name="Wang A."/>
            <person name="Jiang F."/>
            <person name="Liu H."/>
            <person name="Zhao H."/>
            <person name="Xu D."/>
            <person name="Zhang Y."/>
        </authorList>
    </citation>
    <scope>NUCLEOTIDE SEQUENCE [LARGE SCALE GENOMIC DNA]</scope>
    <source>
        <strain evidence="2">cv. Yunnan</strain>
    </source>
</reference>
<name>A0ACB9BY67_9ASTR</name>
<protein>
    <submittedName>
        <fullName evidence="1">Uncharacterized protein</fullName>
    </submittedName>
</protein>
<evidence type="ECO:0000313" key="1">
    <source>
        <dbReference type="EMBL" id="KAI3726879.1"/>
    </source>
</evidence>
<proteinExistence type="predicted"/>
<organism evidence="1 2">
    <name type="scientific">Smallanthus sonchifolius</name>
    <dbReference type="NCBI Taxonomy" id="185202"/>
    <lineage>
        <taxon>Eukaryota</taxon>
        <taxon>Viridiplantae</taxon>
        <taxon>Streptophyta</taxon>
        <taxon>Embryophyta</taxon>
        <taxon>Tracheophyta</taxon>
        <taxon>Spermatophyta</taxon>
        <taxon>Magnoliopsida</taxon>
        <taxon>eudicotyledons</taxon>
        <taxon>Gunneridae</taxon>
        <taxon>Pentapetalae</taxon>
        <taxon>asterids</taxon>
        <taxon>campanulids</taxon>
        <taxon>Asterales</taxon>
        <taxon>Asteraceae</taxon>
        <taxon>Asteroideae</taxon>
        <taxon>Heliantheae alliance</taxon>
        <taxon>Millerieae</taxon>
        <taxon>Smallanthus</taxon>
    </lineage>
</organism>
<keyword evidence="2" id="KW-1185">Reference proteome</keyword>
<dbReference type="EMBL" id="CM042039">
    <property type="protein sequence ID" value="KAI3726879.1"/>
    <property type="molecule type" value="Genomic_DNA"/>
</dbReference>
<evidence type="ECO:0000313" key="2">
    <source>
        <dbReference type="Proteomes" id="UP001056120"/>
    </source>
</evidence>
<reference evidence="1 2" key="2">
    <citation type="journal article" date="2022" name="Mol. Ecol. Resour.">
        <title>The genomes of chicory, endive, great burdock and yacon provide insights into Asteraceae paleo-polyploidization history and plant inulin production.</title>
        <authorList>
            <person name="Fan W."/>
            <person name="Wang S."/>
            <person name="Wang H."/>
            <person name="Wang A."/>
            <person name="Jiang F."/>
            <person name="Liu H."/>
            <person name="Zhao H."/>
            <person name="Xu D."/>
            <person name="Zhang Y."/>
        </authorList>
    </citation>
    <scope>NUCLEOTIDE SEQUENCE [LARGE SCALE GENOMIC DNA]</scope>
    <source>
        <strain evidence="2">cv. Yunnan</strain>
        <tissue evidence="1">Leaves</tissue>
    </source>
</reference>
<accession>A0ACB9BY67</accession>
<dbReference type="Proteomes" id="UP001056120">
    <property type="component" value="Linkage Group LG22"/>
</dbReference>